<reference evidence="1 2" key="1">
    <citation type="submission" date="2020-07" db="EMBL/GenBank/DDBJ databases">
        <title>Whole genome sequence of Sphingobium yanoikuyae A3.</title>
        <authorList>
            <person name="Han S.-S."/>
        </authorList>
    </citation>
    <scope>NUCLEOTIDE SEQUENCE [LARGE SCALE GENOMIC DNA]</scope>
    <source>
        <strain evidence="1 2">A3</strain>
    </source>
</reference>
<dbReference type="SUPFAM" id="SSF88659">
    <property type="entry name" value="Sigma3 and sigma4 domains of RNA polymerase sigma factors"/>
    <property type="match status" value="1"/>
</dbReference>
<name>A0A9X7YBR6_SPHYA</name>
<dbReference type="EMBL" id="CP060122">
    <property type="protein sequence ID" value="QNG44649.1"/>
    <property type="molecule type" value="Genomic_DNA"/>
</dbReference>
<evidence type="ECO:0000313" key="1">
    <source>
        <dbReference type="EMBL" id="QNG44649.1"/>
    </source>
</evidence>
<organism evidence="1 2">
    <name type="scientific">Sphingobium yanoikuyae</name>
    <name type="common">Sphingomonas yanoikuyae</name>
    <dbReference type="NCBI Taxonomy" id="13690"/>
    <lineage>
        <taxon>Bacteria</taxon>
        <taxon>Pseudomonadati</taxon>
        <taxon>Pseudomonadota</taxon>
        <taxon>Alphaproteobacteria</taxon>
        <taxon>Sphingomonadales</taxon>
        <taxon>Sphingomonadaceae</taxon>
        <taxon>Sphingobium</taxon>
    </lineage>
</organism>
<dbReference type="InterPro" id="IPR013324">
    <property type="entry name" value="RNA_pol_sigma_r3/r4-like"/>
</dbReference>
<dbReference type="Proteomes" id="UP000515377">
    <property type="component" value="Chromosome"/>
</dbReference>
<gene>
    <name evidence="1" type="ORF">H3V42_22765</name>
</gene>
<proteinExistence type="predicted"/>
<evidence type="ECO:0000313" key="2">
    <source>
        <dbReference type="Proteomes" id="UP000515377"/>
    </source>
</evidence>
<protein>
    <submittedName>
        <fullName evidence="1">Uncharacterized protein</fullName>
    </submittedName>
</protein>
<dbReference type="AlphaFoldDB" id="A0A9X7YBR6"/>
<accession>A0A9X7YBR6</accession>
<sequence length="407" mass="45846">MAEDHDGRAPTLAAQAKHDREMSDYYEMRDRIIARVAHLDPYPRMAIERAVRVLRAYFIDRRNRAPRHGTLEGLMLVGKNADPAAKIAWDREPLLFEIWAFVDHEAYKGKERYWGRAQAVLRSQLGRAIEVELSVFTIAEAGRFLLTNSWLAERYDGGIVLYDRAMDPPRSSDAEAAHERIANAAEALDEPQRIAFQRYRTHGFDLGRISRALRTSEAEARMILAEAFGALLAEVGDEARTRTLRSHLGNHPRHNLDLYHRPGDFDRLLAVTFYRRAVDHVGMMVEAHARDRAGKIVQEAAYATEFALKALLLHVGYSEDWNRRFIGLDLEGTMRHARANGLEPPSDELERLITPLSDYHRGGRTPDQARAVLTALPPAEIVETAATLVADVGTITGYAGLLGEELP</sequence>